<dbReference type="PANTHER" id="PTHR24305:SF157">
    <property type="entry name" value="N-ACETYLTRYPTOPHAN 6-HYDROXYLASE IVOC-RELATED"/>
    <property type="match status" value="1"/>
</dbReference>
<dbReference type="Pfam" id="PF00067">
    <property type="entry name" value="p450"/>
    <property type="match status" value="1"/>
</dbReference>
<keyword evidence="5 8" id="KW-0560">Oxidoreductase</keyword>
<dbReference type="PROSITE" id="PS00086">
    <property type="entry name" value="CYTOCHROME_P450"/>
    <property type="match status" value="1"/>
</dbReference>
<dbReference type="PRINTS" id="PR00463">
    <property type="entry name" value="EP450I"/>
</dbReference>
<evidence type="ECO:0000256" key="3">
    <source>
        <dbReference type="ARBA" id="ARBA00010617"/>
    </source>
</evidence>
<dbReference type="InterPro" id="IPR050121">
    <property type="entry name" value="Cytochrome_P450_monoxygenase"/>
</dbReference>
<keyword evidence="6 7" id="KW-0408">Iron</keyword>
<feature type="binding site" description="axial binding residue" evidence="7">
    <location>
        <position position="379"/>
    </location>
    <ligand>
        <name>heme</name>
        <dbReference type="ChEBI" id="CHEBI:30413"/>
    </ligand>
    <ligandPart>
        <name>Fe</name>
        <dbReference type="ChEBI" id="CHEBI:18248"/>
    </ligandPart>
</feature>
<proteinExistence type="inferred from homology"/>
<evidence type="ECO:0000256" key="5">
    <source>
        <dbReference type="ARBA" id="ARBA00023002"/>
    </source>
</evidence>
<keyword evidence="7 8" id="KW-0349">Heme</keyword>
<dbReference type="SUPFAM" id="SSF48264">
    <property type="entry name" value="Cytochrome P450"/>
    <property type="match status" value="1"/>
</dbReference>
<comment type="similarity">
    <text evidence="3 8">Belongs to the cytochrome P450 family.</text>
</comment>
<gene>
    <name evidence="9" type="ORF">D9757_000251</name>
</gene>
<comment type="cofactor">
    <cofactor evidence="1 7">
        <name>heme</name>
        <dbReference type="ChEBI" id="CHEBI:30413"/>
    </cofactor>
</comment>
<dbReference type="InterPro" id="IPR036396">
    <property type="entry name" value="Cyt_P450_sf"/>
</dbReference>
<dbReference type="GO" id="GO:0020037">
    <property type="term" value="F:heme binding"/>
    <property type="evidence" value="ECO:0007669"/>
    <property type="project" value="InterPro"/>
</dbReference>
<dbReference type="InterPro" id="IPR002401">
    <property type="entry name" value="Cyt_P450_E_grp-I"/>
</dbReference>
<sequence length="435" mass="49494">MRLNASMIYTLHFKDKKAFHDIYTYGRTLVKERQFYHGMVSHCEQSSVGYIDPVEAKVRRSLLAPSFSRKAVISLEYTIQKKIDKLITLLQENYNSPDSSLDLSSAYRSVTLDIITSYCFAECTNALDFLDFSHPFILGMRATKTQVWLTRHFPFLLSGLLLVPPKLVLRLLHTFKGYLELRAGLGRQVDNLMQNPDSLSIAEHETIYNNLLAPPKLQDRPSRKSLKDEAFALVGAGTETTSVACTVGTFYFLKNKGIRQKILLELEEAWPDKDRPISYVVLENLPYLTAFIRETLRFAPGIIHPLPRRTGGTTTTIGNWEVPPGTTVEMGVLFMHLNPDVFPDPQTFKPERWLTAGDSGDINEMLENLSPFSRGPRICLGLNLAWCELYLIFANIFRRLNLTLLLTDDTIEGFSKDHVDAFVPSWRKGYRVFAA</sequence>
<dbReference type="Proteomes" id="UP000518752">
    <property type="component" value="Unassembled WGS sequence"/>
</dbReference>
<evidence type="ECO:0000313" key="9">
    <source>
        <dbReference type="EMBL" id="KAF5393559.1"/>
    </source>
</evidence>
<evidence type="ECO:0000256" key="7">
    <source>
        <dbReference type="PIRSR" id="PIRSR602401-1"/>
    </source>
</evidence>
<comment type="caution">
    <text evidence="9">The sequence shown here is derived from an EMBL/GenBank/DDBJ whole genome shotgun (WGS) entry which is preliminary data.</text>
</comment>
<evidence type="ECO:0008006" key="11">
    <source>
        <dbReference type="Google" id="ProtNLM"/>
    </source>
</evidence>
<dbReference type="GO" id="GO:0004497">
    <property type="term" value="F:monooxygenase activity"/>
    <property type="evidence" value="ECO:0007669"/>
    <property type="project" value="UniProtKB-KW"/>
</dbReference>
<name>A0A8H5I223_9AGAR</name>
<dbReference type="EMBL" id="JAACJN010000001">
    <property type="protein sequence ID" value="KAF5393559.1"/>
    <property type="molecule type" value="Genomic_DNA"/>
</dbReference>
<reference evidence="9 10" key="1">
    <citation type="journal article" date="2020" name="ISME J.">
        <title>Uncovering the hidden diversity of litter-decomposition mechanisms in mushroom-forming fungi.</title>
        <authorList>
            <person name="Floudas D."/>
            <person name="Bentzer J."/>
            <person name="Ahren D."/>
            <person name="Johansson T."/>
            <person name="Persson P."/>
            <person name="Tunlid A."/>
        </authorList>
    </citation>
    <scope>NUCLEOTIDE SEQUENCE [LARGE SCALE GENOMIC DNA]</scope>
    <source>
        <strain evidence="9 10">CBS 406.79</strain>
    </source>
</reference>
<dbReference type="InterPro" id="IPR017972">
    <property type="entry name" value="Cyt_P450_CS"/>
</dbReference>
<dbReference type="InterPro" id="IPR001128">
    <property type="entry name" value="Cyt_P450"/>
</dbReference>
<evidence type="ECO:0000313" key="10">
    <source>
        <dbReference type="Proteomes" id="UP000518752"/>
    </source>
</evidence>
<dbReference type="PRINTS" id="PR00385">
    <property type="entry name" value="P450"/>
</dbReference>
<evidence type="ECO:0000256" key="8">
    <source>
        <dbReference type="RuleBase" id="RU000461"/>
    </source>
</evidence>
<organism evidence="9 10">
    <name type="scientific">Collybiopsis confluens</name>
    <dbReference type="NCBI Taxonomy" id="2823264"/>
    <lineage>
        <taxon>Eukaryota</taxon>
        <taxon>Fungi</taxon>
        <taxon>Dikarya</taxon>
        <taxon>Basidiomycota</taxon>
        <taxon>Agaricomycotina</taxon>
        <taxon>Agaricomycetes</taxon>
        <taxon>Agaricomycetidae</taxon>
        <taxon>Agaricales</taxon>
        <taxon>Marasmiineae</taxon>
        <taxon>Omphalotaceae</taxon>
        <taxon>Collybiopsis</taxon>
    </lineage>
</organism>
<keyword evidence="10" id="KW-1185">Reference proteome</keyword>
<dbReference type="PANTHER" id="PTHR24305">
    <property type="entry name" value="CYTOCHROME P450"/>
    <property type="match status" value="1"/>
</dbReference>
<evidence type="ECO:0000256" key="1">
    <source>
        <dbReference type="ARBA" id="ARBA00001971"/>
    </source>
</evidence>
<accession>A0A8H5I223</accession>
<comment type="pathway">
    <text evidence="2">Secondary metabolite biosynthesis.</text>
</comment>
<dbReference type="GO" id="GO:0016705">
    <property type="term" value="F:oxidoreductase activity, acting on paired donors, with incorporation or reduction of molecular oxygen"/>
    <property type="evidence" value="ECO:0007669"/>
    <property type="project" value="InterPro"/>
</dbReference>
<dbReference type="AlphaFoldDB" id="A0A8H5I223"/>
<dbReference type="OrthoDB" id="1470350at2759"/>
<evidence type="ECO:0000256" key="6">
    <source>
        <dbReference type="ARBA" id="ARBA00023004"/>
    </source>
</evidence>
<protein>
    <recommendedName>
        <fullName evidence="11">Cytochrome P450</fullName>
    </recommendedName>
</protein>
<dbReference type="CDD" id="cd11062">
    <property type="entry name" value="CYP58-like"/>
    <property type="match status" value="1"/>
</dbReference>
<evidence type="ECO:0000256" key="4">
    <source>
        <dbReference type="ARBA" id="ARBA00022723"/>
    </source>
</evidence>
<keyword evidence="4 7" id="KW-0479">Metal-binding</keyword>
<dbReference type="GO" id="GO:0005506">
    <property type="term" value="F:iron ion binding"/>
    <property type="evidence" value="ECO:0007669"/>
    <property type="project" value="InterPro"/>
</dbReference>
<keyword evidence="8" id="KW-0503">Monooxygenase</keyword>
<evidence type="ECO:0000256" key="2">
    <source>
        <dbReference type="ARBA" id="ARBA00005179"/>
    </source>
</evidence>
<dbReference type="Gene3D" id="1.10.630.10">
    <property type="entry name" value="Cytochrome P450"/>
    <property type="match status" value="1"/>
</dbReference>